<keyword evidence="1" id="KW-0067">ATP-binding</keyword>
<dbReference type="Gene3D" id="3.40.50.300">
    <property type="entry name" value="P-loop containing nucleotide triphosphate hydrolases"/>
    <property type="match status" value="1"/>
</dbReference>
<proteinExistence type="predicted"/>
<gene>
    <name evidence="1" type="ORF">C7B65_10780</name>
</gene>
<dbReference type="EMBL" id="PVWG01000009">
    <property type="protein sequence ID" value="PSB19763.1"/>
    <property type="molecule type" value="Genomic_DNA"/>
</dbReference>
<comment type="caution">
    <text evidence="1">The sequence shown here is derived from an EMBL/GenBank/DDBJ whole genome shotgun (WGS) entry which is preliminary data.</text>
</comment>
<dbReference type="Proteomes" id="UP000238634">
    <property type="component" value="Unassembled WGS sequence"/>
</dbReference>
<dbReference type="InterPro" id="IPR027417">
    <property type="entry name" value="P-loop_NTPase"/>
</dbReference>
<name>A0A2T1DH17_9CYAN</name>
<dbReference type="GO" id="GO:0005524">
    <property type="term" value="F:ATP binding"/>
    <property type="evidence" value="ECO:0007669"/>
    <property type="project" value="UniProtKB-KW"/>
</dbReference>
<dbReference type="SUPFAM" id="SSF52540">
    <property type="entry name" value="P-loop containing nucleoside triphosphate hydrolases"/>
    <property type="match status" value="1"/>
</dbReference>
<dbReference type="RefSeq" id="WP_073071575.1">
    <property type="nucleotide sequence ID" value="NZ_MPPI01000012.1"/>
</dbReference>
<keyword evidence="1" id="KW-0547">Nucleotide-binding</keyword>
<reference evidence="1 2" key="1">
    <citation type="submission" date="2018-02" db="EMBL/GenBank/DDBJ databases">
        <authorList>
            <person name="Cohen D.B."/>
            <person name="Kent A.D."/>
        </authorList>
    </citation>
    <scope>NUCLEOTIDE SEQUENCE [LARGE SCALE GENOMIC DNA]</scope>
    <source>
        <strain evidence="1 2">ULC007</strain>
    </source>
</reference>
<accession>A0A2T1DH17</accession>
<evidence type="ECO:0000313" key="1">
    <source>
        <dbReference type="EMBL" id="PSB19763.1"/>
    </source>
</evidence>
<protein>
    <submittedName>
        <fullName evidence="1">ATP-binding protein</fullName>
    </submittedName>
</protein>
<organism evidence="1 2">
    <name type="scientific">Phormidesmis priestleyi ULC007</name>
    <dbReference type="NCBI Taxonomy" id="1920490"/>
    <lineage>
        <taxon>Bacteria</taxon>
        <taxon>Bacillati</taxon>
        <taxon>Cyanobacteriota</taxon>
        <taxon>Cyanophyceae</taxon>
        <taxon>Leptolyngbyales</taxon>
        <taxon>Leptolyngbyaceae</taxon>
        <taxon>Phormidesmis</taxon>
    </lineage>
</organism>
<sequence>MTESPITQNPFIVGRPVPPDCFAGRTSAIETAFDQILSRSNLAIWGGPGIGKSSFLELLASPKAWQLRGHDPSSAVIVLLSCLSITPFSAVNFWREIMLLTQEALEKEPVLQTEVGKFLEQGNTTKDGLRSMLRYLGKQNKFLVLLVDDYDAALRSQAGYSDSDIAVFLSDCRNIASHSRERQFLSMVVTSLRRLNELGPKLKPDGSPWYNHYLFQPLKPFDETEVAALLGCMPMTPALRDGIREIADGNPALLQNAGHLLYRELRTGHIPNAEAFAKDFQRTTVHYFEDMWNLASEIEQTLMMLIALCGLKGRLHKKHYDLGDTNLVFSQKERELTDLEERGVVISQMQDSQKSYEFASSMMEWWVVKEIENSTEETLHDRQKGFLNLMSHKQAENVTKAIRWLWQHREEVPSILEWLGKVSAALPKGLIQG</sequence>
<dbReference type="AlphaFoldDB" id="A0A2T1DH17"/>
<dbReference type="OrthoDB" id="525119at2"/>
<evidence type="ECO:0000313" key="2">
    <source>
        <dbReference type="Proteomes" id="UP000238634"/>
    </source>
</evidence>
<dbReference type="STRING" id="1920490.GCA_001895925_00077"/>
<keyword evidence="2" id="KW-1185">Reference proteome</keyword>
<reference evidence="1 2" key="2">
    <citation type="submission" date="2018-03" db="EMBL/GenBank/DDBJ databases">
        <title>The ancient ancestry and fast evolution of plastids.</title>
        <authorList>
            <person name="Moore K.R."/>
            <person name="Magnabosco C."/>
            <person name="Momper L."/>
            <person name="Gold D.A."/>
            <person name="Bosak T."/>
            <person name="Fournier G.P."/>
        </authorList>
    </citation>
    <scope>NUCLEOTIDE SEQUENCE [LARGE SCALE GENOMIC DNA]</scope>
    <source>
        <strain evidence="1 2">ULC007</strain>
    </source>
</reference>